<evidence type="ECO:0000313" key="2">
    <source>
        <dbReference type="EMBL" id="MDO6579375.1"/>
    </source>
</evidence>
<feature type="transmembrane region" description="Helical" evidence="1">
    <location>
        <begin position="83"/>
        <end position="105"/>
    </location>
</feature>
<keyword evidence="1" id="KW-0472">Membrane</keyword>
<dbReference type="Pfam" id="PF06197">
    <property type="entry name" value="DUF998"/>
    <property type="match status" value="1"/>
</dbReference>
<protein>
    <submittedName>
        <fullName evidence="2">DUF998 domain-containing protein</fullName>
    </submittedName>
</protein>
<dbReference type="RefSeq" id="WP_303539005.1">
    <property type="nucleotide sequence ID" value="NZ_JAUOQI010000018.1"/>
</dbReference>
<feature type="transmembrane region" description="Helical" evidence="1">
    <location>
        <begin position="54"/>
        <end position="71"/>
    </location>
</feature>
<keyword evidence="1" id="KW-1133">Transmembrane helix</keyword>
<dbReference type="InterPro" id="IPR009339">
    <property type="entry name" value="DUF998"/>
</dbReference>
<evidence type="ECO:0000256" key="1">
    <source>
        <dbReference type="SAM" id="Phobius"/>
    </source>
</evidence>
<feature type="transmembrane region" description="Helical" evidence="1">
    <location>
        <begin position="125"/>
        <end position="143"/>
    </location>
</feature>
<reference evidence="2" key="1">
    <citation type="submission" date="2023-07" db="EMBL/GenBank/DDBJ databases">
        <title>Genome content predicts the carbon catabolic preferences of heterotrophic bacteria.</title>
        <authorList>
            <person name="Gralka M."/>
        </authorList>
    </citation>
    <scope>NUCLEOTIDE SEQUENCE</scope>
    <source>
        <strain evidence="2">F2M12</strain>
    </source>
</reference>
<sequence length="203" mass="22666">MFGLLSYTGIIASIWIVMGIYIASLYYPNYSHTRQFCSELGAFGSPTQKLSPAINNYPLGLLFVLFGYYLIAANSSNLPSTSLNTTIIGIMVIVHGVCTWVCGFFPMDADPYTPTPTTSCKIHTWAGLIMLISFIVAPAIVMLSSVYPIALRLFSFNCILGCFFYSYKLSDALKAKTHPGLYQRLSYGFQILWLFVYSLYLIK</sequence>
<dbReference type="EMBL" id="JAUOQI010000018">
    <property type="protein sequence ID" value="MDO6579375.1"/>
    <property type="molecule type" value="Genomic_DNA"/>
</dbReference>
<gene>
    <name evidence="2" type="ORF">Q4527_18400</name>
</gene>
<dbReference type="AlphaFoldDB" id="A0AAW7Z7T3"/>
<comment type="caution">
    <text evidence="2">The sequence shown here is derived from an EMBL/GenBank/DDBJ whole genome shotgun (WGS) entry which is preliminary data.</text>
</comment>
<keyword evidence="1" id="KW-0812">Transmembrane</keyword>
<accession>A0AAW7Z7T3</accession>
<feature type="transmembrane region" description="Helical" evidence="1">
    <location>
        <begin position="149"/>
        <end position="169"/>
    </location>
</feature>
<organism evidence="2 3">
    <name type="scientific">Alteromonas stellipolaris</name>
    <dbReference type="NCBI Taxonomy" id="233316"/>
    <lineage>
        <taxon>Bacteria</taxon>
        <taxon>Pseudomonadati</taxon>
        <taxon>Pseudomonadota</taxon>
        <taxon>Gammaproteobacteria</taxon>
        <taxon>Alteromonadales</taxon>
        <taxon>Alteromonadaceae</taxon>
        <taxon>Alteromonas/Salinimonas group</taxon>
        <taxon>Alteromonas</taxon>
    </lineage>
</organism>
<feature type="transmembrane region" description="Helical" evidence="1">
    <location>
        <begin position="181"/>
        <end position="202"/>
    </location>
</feature>
<proteinExistence type="predicted"/>
<dbReference type="Proteomes" id="UP001170717">
    <property type="component" value="Unassembled WGS sequence"/>
</dbReference>
<evidence type="ECO:0000313" key="3">
    <source>
        <dbReference type="Proteomes" id="UP001170717"/>
    </source>
</evidence>
<name>A0AAW7Z7T3_9ALTE</name>
<feature type="transmembrane region" description="Helical" evidence="1">
    <location>
        <begin position="6"/>
        <end position="27"/>
    </location>
</feature>